<evidence type="ECO:0000256" key="1">
    <source>
        <dbReference type="SAM" id="SignalP"/>
    </source>
</evidence>
<feature type="signal peptide" evidence="1">
    <location>
        <begin position="1"/>
        <end position="26"/>
    </location>
</feature>
<sequence>MTPFIHIKTSVLIFLLFSVYNTTCSAQQFSFNQGGTAKHNYYVEIPYEIINGKIFVNVVLNGKTRRFIFDTGAPVAINNKLTREINPKVLHRNKIKDVNGNADSLNFVELNDLKLGELSFSGIPAVSGIAGFYDCWNTEGVIGSNLLRNSIVSMDNQKKVLILTDNAEKVKLNEQDAIPMRLDSSGTSQSMPVIPIYLNNNIRLWLEFDTGDSDFLRFTDQTMKSIEPYDCFKVMAKGYGAMSMGLFGLEGAADKYLLKLNTLKIGDARFDQVITIPNNEGRPAIGSGILDYGNITLDYIHHKFYFKPKKKDFNMNEPQWPFQPTVQDNKLVVSLIWDNAQKLVKPGEQIINIDGKDFSTVDLCNLLINPSILAGKTSATLRVKDATGKVRMVRIQKR</sequence>
<dbReference type="CDD" id="cd05483">
    <property type="entry name" value="retropepsin_like_bacteria"/>
    <property type="match status" value="1"/>
</dbReference>
<keyword evidence="5" id="KW-1185">Reference proteome</keyword>
<dbReference type="EMBL" id="CP043451">
    <property type="protein sequence ID" value="QEM07838.1"/>
    <property type="molecule type" value="Genomic_DNA"/>
</dbReference>
<dbReference type="GO" id="GO:0008233">
    <property type="term" value="F:peptidase activity"/>
    <property type="evidence" value="ECO:0007669"/>
    <property type="project" value="UniProtKB-KW"/>
</dbReference>
<evidence type="ECO:0000313" key="3">
    <source>
        <dbReference type="EMBL" id="QTE49593.1"/>
    </source>
</evidence>
<reference evidence="3 5" key="2">
    <citation type="submission" date="2021-03" db="EMBL/GenBank/DDBJ databases">
        <title>Mucilaginibacter strains isolated from gold and copper mining confer multi heavy-metal resistance.</title>
        <authorList>
            <person name="Li Y."/>
        </authorList>
    </citation>
    <scope>NUCLEOTIDE SEQUENCE [LARGE SCALE GENOMIC DNA]</scope>
    <source>
        <strain evidence="3 5">P2-4</strain>
    </source>
</reference>
<evidence type="ECO:0000313" key="4">
    <source>
        <dbReference type="Proteomes" id="UP000250557"/>
    </source>
</evidence>
<dbReference type="SUPFAM" id="SSF50630">
    <property type="entry name" value="Acid proteases"/>
    <property type="match status" value="1"/>
</dbReference>
<organism evidence="2 4">
    <name type="scientific">Mucilaginibacter rubeus</name>
    <dbReference type="NCBI Taxonomy" id="2027860"/>
    <lineage>
        <taxon>Bacteria</taxon>
        <taxon>Pseudomonadati</taxon>
        <taxon>Bacteroidota</taxon>
        <taxon>Sphingobacteriia</taxon>
        <taxon>Sphingobacteriales</taxon>
        <taxon>Sphingobacteriaceae</taxon>
        <taxon>Mucilaginibacter</taxon>
    </lineage>
</organism>
<feature type="chain" id="PRO_5042190075" evidence="1">
    <location>
        <begin position="27"/>
        <end position="398"/>
    </location>
</feature>
<dbReference type="AlphaFoldDB" id="A0AAE6JLU5"/>
<evidence type="ECO:0000313" key="5">
    <source>
        <dbReference type="Proteomes" id="UP000663940"/>
    </source>
</evidence>
<keyword evidence="3" id="KW-0645">Protease</keyword>
<reference evidence="2 4" key="1">
    <citation type="submission" date="2019-08" db="EMBL/GenBank/DDBJ databases">
        <title>Comparative genome analysis confer to the adaptation heavy metal polluted environment.</title>
        <authorList>
            <person name="Li Y."/>
        </authorList>
    </citation>
    <scope>NUCLEOTIDE SEQUENCE [LARGE SCALE GENOMIC DNA]</scope>
    <source>
        <strain evidence="2 4">P2</strain>
    </source>
</reference>
<gene>
    <name evidence="2" type="ORF">DIU31_031660</name>
    <name evidence="3" type="ORF">J3L21_29360</name>
</gene>
<dbReference type="Pfam" id="PF13650">
    <property type="entry name" value="Asp_protease_2"/>
    <property type="match status" value="1"/>
</dbReference>
<dbReference type="RefSeq" id="WP_112653913.1">
    <property type="nucleotide sequence ID" value="NZ_CP043451.1"/>
</dbReference>
<dbReference type="InterPro" id="IPR034122">
    <property type="entry name" value="Retropepsin-like_bacterial"/>
</dbReference>
<keyword evidence="1" id="KW-0732">Signal</keyword>
<accession>A0AAE6JLU5</accession>
<name>A0AAE6JLU5_9SPHI</name>
<dbReference type="InterPro" id="IPR021109">
    <property type="entry name" value="Peptidase_aspartic_dom_sf"/>
</dbReference>
<dbReference type="Proteomes" id="UP000663940">
    <property type="component" value="Chromosome"/>
</dbReference>
<dbReference type="GO" id="GO:0006508">
    <property type="term" value="P:proteolysis"/>
    <property type="evidence" value="ECO:0007669"/>
    <property type="project" value="UniProtKB-KW"/>
</dbReference>
<dbReference type="Gene3D" id="2.40.70.10">
    <property type="entry name" value="Acid Proteases"/>
    <property type="match status" value="1"/>
</dbReference>
<protein>
    <submittedName>
        <fullName evidence="3">Aspartyl protease family protein</fullName>
    </submittedName>
</protein>
<dbReference type="Proteomes" id="UP000250557">
    <property type="component" value="Chromosome"/>
</dbReference>
<evidence type="ECO:0000313" key="2">
    <source>
        <dbReference type="EMBL" id="QEM07838.1"/>
    </source>
</evidence>
<proteinExistence type="predicted"/>
<keyword evidence="3" id="KW-0378">Hydrolase</keyword>
<dbReference type="EMBL" id="CP071880">
    <property type="protein sequence ID" value="QTE49593.1"/>
    <property type="molecule type" value="Genomic_DNA"/>
</dbReference>